<dbReference type="AlphaFoldDB" id="M9WHC4"/>
<dbReference type="Gene3D" id="3.30.1240.10">
    <property type="match status" value="1"/>
</dbReference>
<dbReference type="KEGG" id="mput:MPUT9231_4500"/>
<evidence type="ECO:0000313" key="1">
    <source>
        <dbReference type="EMBL" id="AGJ90860.1"/>
    </source>
</evidence>
<evidence type="ECO:0000313" key="2">
    <source>
        <dbReference type="Proteomes" id="UP000012984"/>
    </source>
</evidence>
<dbReference type="InterPro" id="IPR006379">
    <property type="entry name" value="HAD-SF_hydro_IIB"/>
</dbReference>
<dbReference type="GO" id="GO:0005829">
    <property type="term" value="C:cytosol"/>
    <property type="evidence" value="ECO:0007669"/>
    <property type="project" value="TreeGrafter"/>
</dbReference>
<dbReference type="GO" id="GO:0000287">
    <property type="term" value="F:magnesium ion binding"/>
    <property type="evidence" value="ECO:0007669"/>
    <property type="project" value="TreeGrafter"/>
</dbReference>
<dbReference type="NCBIfam" id="TIGR01484">
    <property type="entry name" value="HAD-SF-IIB"/>
    <property type="match status" value="1"/>
</dbReference>
<dbReference type="InterPro" id="IPR000150">
    <property type="entry name" value="Cof"/>
</dbReference>
<dbReference type="Proteomes" id="UP000012984">
    <property type="component" value="Chromosome"/>
</dbReference>
<proteinExistence type="predicted"/>
<name>M9WHC4_9MOLU</name>
<dbReference type="PANTHER" id="PTHR10000:SF8">
    <property type="entry name" value="HAD SUPERFAMILY HYDROLASE-LIKE, TYPE 3"/>
    <property type="match status" value="1"/>
</dbReference>
<dbReference type="InterPro" id="IPR023214">
    <property type="entry name" value="HAD_sf"/>
</dbReference>
<dbReference type="NCBIfam" id="TIGR00099">
    <property type="entry name" value="Cof-subfamily"/>
    <property type="match status" value="1"/>
</dbReference>
<dbReference type="EMBL" id="CP004357">
    <property type="protein sequence ID" value="AGJ90860.1"/>
    <property type="molecule type" value="Genomic_DNA"/>
</dbReference>
<accession>M9WHC4</accession>
<gene>
    <name evidence="1" type="ORF">MPUT9231_4500</name>
</gene>
<dbReference type="PATRIC" id="fig|1292033.3.peg.438"/>
<evidence type="ECO:0008006" key="3">
    <source>
        <dbReference type="Google" id="ProtNLM"/>
    </source>
</evidence>
<sequence>MKRSWRLMTNYFYVLSDLDNTIARDDLTISYQTIKSIRKYQKASNYKFSFCTGRVDTCNKKLAKQLKVKLPIIACNGALITDLKTNQVLHAEYLESQSTADLVKMCYQHQIDIVCYAPNMMIGTANSKRLEKWQNYLNKLKKKYHWKILRFDSLLEVAEKIRTKELQVVELIVNFANLNQTEIQQKLKLFDNYLDKIDLVQSLPFLFNIMKKNVNKLTGLKKWAELCQIDYQKVIVFGDNHNDLEIVQAVEKGYAVGNAVEQLKRVAYRVCGSVEENGVGIELEEILRQSN</sequence>
<reference evidence="1 2" key="1">
    <citation type="journal article" date="2013" name="Genome Announc.">
        <title>Complete Genome Sequence of Mycoplasma putrefaciens Strain 9231, One of the Agents of Contagious Agalactia in Goats.</title>
        <authorList>
            <person name="Dupuy V."/>
            <person name="Sirand-Pugnet P."/>
            <person name="Baranowski E."/>
            <person name="Barre A."/>
            <person name="Breton M."/>
            <person name="Couture C."/>
            <person name="Dordet-Frisoni E."/>
            <person name="Gaurivaud P."/>
            <person name="Jacob D."/>
            <person name="Lemaitre C."/>
            <person name="Manso-Silvan L."/>
            <person name="Nikolski M."/>
            <person name="Nouvel L.X."/>
            <person name="Poumarat F."/>
            <person name="Tardy F."/>
            <person name="Thebault P."/>
            <person name="Theil S."/>
            <person name="Citti C."/>
            <person name="Blanchard A."/>
            <person name="Thiaucourt F."/>
        </authorList>
    </citation>
    <scope>NUCLEOTIDE SEQUENCE [LARGE SCALE GENOMIC DNA]</scope>
    <source>
        <strain evidence="1">Mput9231</strain>
    </source>
</reference>
<dbReference type="PANTHER" id="PTHR10000">
    <property type="entry name" value="PHOSPHOSERINE PHOSPHATASE"/>
    <property type="match status" value="1"/>
</dbReference>
<protein>
    <recommendedName>
        <fullName evidence="3">Hydrolase of the HAD family</fullName>
    </recommendedName>
</protein>
<keyword evidence="2" id="KW-1185">Reference proteome</keyword>
<dbReference type="Gene3D" id="3.40.50.1000">
    <property type="entry name" value="HAD superfamily/HAD-like"/>
    <property type="match status" value="1"/>
</dbReference>
<dbReference type="InterPro" id="IPR036412">
    <property type="entry name" value="HAD-like_sf"/>
</dbReference>
<dbReference type="HOGENOM" id="CLU_044146_1_4_14"/>
<organism evidence="1 2">
    <name type="scientific">Mycoplasma putrefaciens Mput9231</name>
    <dbReference type="NCBI Taxonomy" id="1292033"/>
    <lineage>
        <taxon>Bacteria</taxon>
        <taxon>Bacillati</taxon>
        <taxon>Mycoplasmatota</taxon>
        <taxon>Mollicutes</taxon>
        <taxon>Mycoplasmataceae</taxon>
        <taxon>Mycoplasma</taxon>
    </lineage>
</organism>
<dbReference type="Pfam" id="PF08282">
    <property type="entry name" value="Hydrolase_3"/>
    <property type="match status" value="1"/>
</dbReference>
<dbReference type="SUPFAM" id="SSF56784">
    <property type="entry name" value="HAD-like"/>
    <property type="match status" value="1"/>
</dbReference>
<dbReference type="eggNOG" id="COG0561">
    <property type="taxonomic scope" value="Bacteria"/>
</dbReference>
<dbReference type="GO" id="GO:0016791">
    <property type="term" value="F:phosphatase activity"/>
    <property type="evidence" value="ECO:0007669"/>
    <property type="project" value="TreeGrafter"/>
</dbReference>